<dbReference type="PANTHER" id="PTHR45783:SF3">
    <property type="entry name" value="KINESIN LIGHT CHAIN"/>
    <property type="match status" value="1"/>
</dbReference>
<dbReference type="PANTHER" id="PTHR45783">
    <property type="entry name" value="KINESIN LIGHT CHAIN"/>
    <property type="match status" value="1"/>
</dbReference>
<dbReference type="Proteomes" id="UP000248857">
    <property type="component" value="Unassembled WGS sequence"/>
</dbReference>
<feature type="compositionally biased region" description="Polar residues" evidence="11">
    <location>
        <begin position="75"/>
        <end position="92"/>
    </location>
</feature>
<dbReference type="InterPro" id="IPR019734">
    <property type="entry name" value="TPR_rpt"/>
</dbReference>
<feature type="repeat" description="TPR" evidence="10">
    <location>
        <begin position="402"/>
        <end position="435"/>
    </location>
</feature>
<dbReference type="PRINTS" id="PR00381">
    <property type="entry name" value="KINESINLIGHT"/>
</dbReference>
<evidence type="ECO:0000259" key="12">
    <source>
        <dbReference type="Pfam" id="PF12770"/>
    </source>
</evidence>
<organism evidence="13 14">
    <name type="scientific">Acaryochloris thomasi RCC1774</name>
    <dbReference type="NCBI Taxonomy" id="1764569"/>
    <lineage>
        <taxon>Bacteria</taxon>
        <taxon>Bacillati</taxon>
        <taxon>Cyanobacteriota</taxon>
        <taxon>Cyanophyceae</taxon>
        <taxon>Acaryochloridales</taxon>
        <taxon>Acaryochloridaceae</taxon>
        <taxon>Acaryochloris</taxon>
        <taxon>Acaryochloris thomasi</taxon>
    </lineage>
</organism>
<evidence type="ECO:0000256" key="6">
    <source>
        <dbReference type="ARBA" id="ARBA00022803"/>
    </source>
</evidence>
<comment type="similarity">
    <text evidence="2">Belongs to the kinesin light chain family.</text>
</comment>
<keyword evidence="3" id="KW-0963">Cytoplasm</keyword>
<dbReference type="Pfam" id="PF13424">
    <property type="entry name" value="TPR_12"/>
    <property type="match status" value="3"/>
</dbReference>
<gene>
    <name evidence="13" type="primary">ycf3_3</name>
    <name evidence="13" type="ORF">C1752_01855</name>
</gene>
<feature type="repeat" description="TPR" evidence="10">
    <location>
        <begin position="276"/>
        <end position="309"/>
    </location>
</feature>
<sequence length="1029" mass="115170">MGIEGQWGLNNARAYRLDSPQLGSSPRFRVDDALRSQPPLRAIEFKEHERFSSALTSRDLNSQQLERAIAEQESDNQYAQAPKPTSGTTGQSVPDDLNPRQRRDLSIAKESSTQVIELRRKGQYGKALPLAERVLKLRENVLGPRHILVATSLNNLALLYSDQGQYERAISLFQRSIQVSEALLGAYHPKVAVSLNNLAGVYFDIGDYTQAKSLFQRTIGIYEQALGPEHLRIAASLSNLAVLQTELGNNGQAELLHQRALKIYKENLGVDHPSVATSLNNLAYHYTNLGNYRKGEALYQQALEISEKALGPNHPSVAVSLNNLAILYSSQEDYARAEPLHQRALRINEKVLGADHPKIATDLQNLAQLYSKQDNYRKAEPMYQRALRIQRKTVGDQHPRVANSLSGLAWLYRGQAQYDKAESLFREALDIYQSAFGPTHPWVANAFSNLAWLYQAQDKTTRTYEVLKQAIAIEEQNLKSVLSIGSEAKKRSYIKTLSRKTNATISNHLQQSPRNLQSAQLAFRTVLQRKGRILAALTDSFQSLRQDLTPADQTLFDRLQKARSQYATLMLKNTGGQSALDQDLIRFFKDQEEALEEQLARRSIEFRTENQPVTIAAIQQQLPAHAALVELIRYRPYNTRARRQVEQWQAPHYAAYILRAEGQVQWVDLGEAEPIDQSIFQFRTALESRSITIQAIARRLDQQVMQPIRAKLGNTRQLLLSPDSQLNLISFAALVDENNQYLVETYDITYLSSGRDLLRLQSTAAKSSLQPPLIMANPDYQKSGAIAKGAIANKNRGSRDLNLTFGPLPGTQQEAAQLHRLLPKATLLTADQATENILKQVKSPRILHIATHGFFLETDLEAALNPSADRAGISIISSVARPKTTQKSYENPLLRSGLALAGANTRRSGEEDGIFTALEATGLNLRGTQLVVLSACETGLGDVANGEGVYGLRRAFVMAGSESQVLSLWKVDDVGTKDLMVKYYQRLLQQAGRSEALRQTQLEMLRSQKYQHPYYWAAFIPSGNWKPMN</sequence>
<evidence type="ECO:0000256" key="9">
    <source>
        <dbReference type="ARBA" id="ARBA00023212"/>
    </source>
</evidence>
<evidence type="ECO:0000256" key="1">
    <source>
        <dbReference type="ARBA" id="ARBA00004245"/>
    </source>
</evidence>
<dbReference type="GO" id="GO:0005871">
    <property type="term" value="C:kinesin complex"/>
    <property type="evidence" value="ECO:0007669"/>
    <property type="project" value="InterPro"/>
</dbReference>
<feature type="repeat" description="TPR" evidence="10">
    <location>
        <begin position="192"/>
        <end position="225"/>
    </location>
</feature>
<keyword evidence="14" id="KW-1185">Reference proteome</keyword>
<feature type="repeat" description="TPR" evidence="10">
    <location>
        <begin position="150"/>
        <end position="183"/>
    </location>
</feature>
<feature type="compositionally biased region" description="Basic and acidic residues" evidence="11">
    <location>
        <begin position="97"/>
        <end position="107"/>
    </location>
</feature>
<keyword evidence="9" id="KW-0206">Cytoskeleton</keyword>
<evidence type="ECO:0000256" key="2">
    <source>
        <dbReference type="ARBA" id="ARBA00009622"/>
    </source>
</evidence>
<dbReference type="GO" id="GO:0007018">
    <property type="term" value="P:microtubule-based movement"/>
    <property type="evidence" value="ECO:0007669"/>
    <property type="project" value="TreeGrafter"/>
</dbReference>
<keyword evidence="5" id="KW-0677">Repeat</keyword>
<dbReference type="InterPro" id="IPR002151">
    <property type="entry name" value="Kinesin_light"/>
</dbReference>
<evidence type="ECO:0000313" key="14">
    <source>
        <dbReference type="Proteomes" id="UP000248857"/>
    </source>
</evidence>
<dbReference type="Pfam" id="PF13374">
    <property type="entry name" value="TPR_10"/>
    <property type="match status" value="2"/>
</dbReference>
<dbReference type="SUPFAM" id="SSF48452">
    <property type="entry name" value="TPR-like"/>
    <property type="match status" value="2"/>
</dbReference>
<accession>A0A2W1JSU6</accession>
<feature type="domain" description="CHAT" evidence="12">
    <location>
        <begin position="694"/>
        <end position="1024"/>
    </location>
</feature>
<keyword evidence="8" id="KW-0505">Motor protein</keyword>
<keyword evidence="7" id="KW-0175">Coiled coil</keyword>
<feature type="repeat" description="TPR" evidence="10">
    <location>
        <begin position="360"/>
        <end position="393"/>
    </location>
</feature>
<dbReference type="EMBL" id="PQWO01000004">
    <property type="protein sequence ID" value="PZD73692.1"/>
    <property type="molecule type" value="Genomic_DNA"/>
</dbReference>
<dbReference type="Pfam" id="PF12770">
    <property type="entry name" value="CHAT"/>
    <property type="match status" value="1"/>
</dbReference>
<reference evidence="13 14" key="1">
    <citation type="journal article" date="2018" name="Sci. Rep.">
        <title>A novel species of the marine cyanobacterium Acaryochloris with a unique pigment content and lifestyle.</title>
        <authorList>
            <person name="Partensky F."/>
            <person name="Six C."/>
            <person name="Ratin M."/>
            <person name="Garczarek L."/>
            <person name="Vaulot D."/>
            <person name="Probert I."/>
            <person name="Calteau A."/>
            <person name="Gourvil P."/>
            <person name="Marie D."/>
            <person name="Grebert T."/>
            <person name="Bouchier C."/>
            <person name="Le Panse S."/>
            <person name="Gachenot M."/>
            <person name="Rodriguez F."/>
            <person name="Garrido J.L."/>
        </authorList>
    </citation>
    <scope>NUCLEOTIDE SEQUENCE [LARGE SCALE GENOMIC DNA]</scope>
    <source>
        <strain evidence="13 14">RCC1774</strain>
    </source>
</reference>
<dbReference type="GO" id="GO:0019894">
    <property type="term" value="F:kinesin binding"/>
    <property type="evidence" value="ECO:0007669"/>
    <property type="project" value="TreeGrafter"/>
</dbReference>
<name>A0A2W1JSU6_9CYAN</name>
<feature type="repeat" description="TPR" evidence="10">
    <location>
        <begin position="318"/>
        <end position="351"/>
    </location>
</feature>
<evidence type="ECO:0000256" key="10">
    <source>
        <dbReference type="PROSITE-ProRule" id="PRU00339"/>
    </source>
</evidence>
<evidence type="ECO:0000256" key="11">
    <source>
        <dbReference type="SAM" id="MobiDB-lite"/>
    </source>
</evidence>
<evidence type="ECO:0000256" key="3">
    <source>
        <dbReference type="ARBA" id="ARBA00022490"/>
    </source>
</evidence>
<feature type="region of interest" description="Disordered" evidence="11">
    <location>
        <begin position="72"/>
        <end position="108"/>
    </location>
</feature>
<dbReference type="SMART" id="SM00028">
    <property type="entry name" value="TPR"/>
    <property type="match status" value="9"/>
</dbReference>
<keyword evidence="4" id="KW-0493">Microtubule</keyword>
<dbReference type="GO" id="GO:0005737">
    <property type="term" value="C:cytoplasm"/>
    <property type="evidence" value="ECO:0007669"/>
    <property type="project" value="TreeGrafter"/>
</dbReference>
<dbReference type="GO" id="GO:0005874">
    <property type="term" value="C:microtubule"/>
    <property type="evidence" value="ECO:0007669"/>
    <property type="project" value="UniProtKB-KW"/>
</dbReference>
<dbReference type="Gene3D" id="1.25.40.10">
    <property type="entry name" value="Tetratricopeptide repeat domain"/>
    <property type="match status" value="2"/>
</dbReference>
<evidence type="ECO:0000256" key="7">
    <source>
        <dbReference type="ARBA" id="ARBA00023054"/>
    </source>
</evidence>
<comment type="subcellular location">
    <subcellularLocation>
        <location evidence="1">Cytoplasm</location>
        <location evidence="1">Cytoskeleton</location>
    </subcellularLocation>
</comment>
<dbReference type="InterPro" id="IPR024983">
    <property type="entry name" value="CHAT_dom"/>
</dbReference>
<keyword evidence="6 10" id="KW-0802">TPR repeat</keyword>
<evidence type="ECO:0000313" key="13">
    <source>
        <dbReference type="EMBL" id="PZD73692.1"/>
    </source>
</evidence>
<evidence type="ECO:0000256" key="4">
    <source>
        <dbReference type="ARBA" id="ARBA00022701"/>
    </source>
</evidence>
<dbReference type="AlphaFoldDB" id="A0A2W1JSU6"/>
<comment type="caution">
    <text evidence="13">The sequence shown here is derived from an EMBL/GenBank/DDBJ whole genome shotgun (WGS) entry which is preliminary data.</text>
</comment>
<proteinExistence type="inferred from homology"/>
<dbReference type="PROSITE" id="PS50293">
    <property type="entry name" value="TPR_REGION"/>
    <property type="match status" value="1"/>
</dbReference>
<dbReference type="PROSITE" id="PS50005">
    <property type="entry name" value="TPR"/>
    <property type="match status" value="6"/>
</dbReference>
<dbReference type="InterPro" id="IPR011990">
    <property type="entry name" value="TPR-like_helical_dom_sf"/>
</dbReference>
<protein>
    <submittedName>
        <fullName evidence="13">Photosystem I assembly protein Ycf3</fullName>
    </submittedName>
</protein>
<evidence type="ECO:0000256" key="5">
    <source>
        <dbReference type="ARBA" id="ARBA00022737"/>
    </source>
</evidence>
<evidence type="ECO:0000256" key="8">
    <source>
        <dbReference type="ARBA" id="ARBA00023175"/>
    </source>
</evidence>